<protein>
    <submittedName>
        <fullName evidence="3">NADPH-dependent FMN reductase</fullName>
    </submittedName>
</protein>
<dbReference type="Gene3D" id="3.40.50.360">
    <property type="match status" value="1"/>
</dbReference>
<dbReference type="InterPro" id="IPR005025">
    <property type="entry name" value="FMN_Rdtase-like_dom"/>
</dbReference>
<reference evidence="3 4" key="1">
    <citation type="submission" date="2016-10" db="EMBL/GenBank/DDBJ databases">
        <authorList>
            <person name="de Groot N.N."/>
        </authorList>
    </citation>
    <scope>NUCLEOTIDE SEQUENCE [LARGE SCALE GENOMIC DNA]</scope>
    <source>
        <strain evidence="3 4">DSM 16957</strain>
    </source>
</reference>
<gene>
    <name evidence="3" type="ORF">SAMN04488509_101494</name>
</gene>
<dbReference type="Pfam" id="PF03358">
    <property type="entry name" value="FMN_red"/>
    <property type="match status" value="1"/>
</dbReference>
<evidence type="ECO:0000313" key="4">
    <source>
        <dbReference type="Proteomes" id="UP000199603"/>
    </source>
</evidence>
<name>A0A1G6SII3_9GAMM</name>
<feature type="domain" description="NADPH-dependent FMN reductase-like" evidence="2">
    <location>
        <begin position="38"/>
        <end position="109"/>
    </location>
</feature>
<dbReference type="Proteomes" id="UP000199603">
    <property type="component" value="Unassembled WGS sequence"/>
</dbReference>
<dbReference type="SUPFAM" id="SSF52218">
    <property type="entry name" value="Flavoproteins"/>
    <property type="match status" value="1"/>
</dbReference>
<dbReference type="AlphaFoldDB" id="A0A1G6SII3"/>
<keyword evidence="1" id="KW-0288">FMN</keyword>
<dbReference type="OrthoDB" id="5736081at2"/>
<accession>A0A1G6SII3</accession>
<sequence length="153" mass="16007">MKPLLILHAGDEAGTTRRLIDAVREGAQTAEPGLPVRLQPALEAGPEALFEAGAVVFATPEKFGYMAGALKDYFDRCFYPLEGKVPGLGYALLVSAGNDGRGAVDSVQRIVRGLALKPVAEPLRVVGQPRPEDLAAARELGAALASGLVLGIF</sequence>
<evidence type="ECO:0000256" key="1">
    <source>
        <dbReference type="ARBA" id="ARBA00022643"/>
    </source>
</evidence>
<proteinExistence type="predicted"/>
<keyword evidence="1" id="KW-0285">Flavoprotein</keyword>
<evidence type="ECO:0000259" key="2">
    <source>
        <dbReference type="Pfam" id="PF03358"/>
    </source>
</evidence>
<evidence type="ECO:0000313" key="3">
    <source>
        <dbReference type="EMBL" id="SDD15957.1"/>
    </source>
</evidence>
<dbReference type="GO" id="GO:0016491">
    <property type="term" value="F:oxidoreductase activity"/>
    <property type="evidence" value="ECO:0007669"/>
    <property type="project" value="InterPro"/>
</dbReference>
<organism evidence="3 4">
    <name type="scientific">Aquimonas voraii</name>
    <dbReference type="NCBI Taxonomy" id="265719"/>
    <lineage>
        <taxon>Bacteria</taxon>
        <taxon>Pseudomonadati</taxon>
        <taxon>Pseudomonadota</taxon>
        <taxon>Gammaproteobacteria</taxon>
        <taxon>Lysobacterales</taxon>
        <taxon>Lysobacteraceae</taxon>
        <taxon>Aquimonas</taxon>
    </lineage>
</organism>
<dbReference type="EMBL" id="FNAG01000001">
    <property type="protein sequence ID" value="SDD15957.1"/>
    <property type="molecule type" value="Genomic_DNA"/>
</dbReference>
<keyword evidence="4" id="KW-1185">Reference proteome</keyword>
<dbReference type="STRING" id="265719.SAMN04488509_101494"/>
<dbReference type="RefSeq" id="WP_091238386.1">
    <property type="nucleotide sequence ID" value="NZ_FNAG01000001.1"/>
</dbReference>
<dbReference type="InterPro" id="IPR029039">
    <property type="entry name" value="Flavoprotein-like_sf"/>
</dbReference>